<evidence type="ECO:0000256" key="18">
    <source>
        <dbReference type="ARBA" id="ARBA00051403"/>
    </source>
</evidence>
<evidence type="ECO:0000256" key="25">
    <source>
        <dbReference type="ARBA" id="ARBA00081925"/>
    </source>
</evidence>
<feature type="transmembrane region" description="Helical" evidence="26">
    <location>
        <begin position="409"/>
        <end position="431"/>
    </location>
</feature>
<evidence type="ECO:0000256" key="10">
    <source>
        <dbReference type="ARBA" id="ARBA00023018"/>
    </source>
</evidence>
<evidence type="ECO:0000256" key="16">
    <source>
        <dbReference type="ARBA" id="ARBA00050554"/>
    </source>
</evidence>
<evidence type="ECO:0000256" key="13">
    <source>
        <dbReference type="ARBA" id="ARBA00023228"/>
    </source>
</evidence>
<feature type="transmembrane region" description="Helical" evidence="26">
    <location>
        <begin position="12"/>
        <end position="40"/>
    </location>
</feature>
<keyword evidence="10" id="KW-0770">Synapse</keyword>
<evidence type="ECO:0000256" key="1">
    <source>
        <dbReference type="ARBA" id="ARBA00004432"/>
    </source>
</evidence>
<evidence type="ECO:0000256" key="15">
    <source>
        <dbReference type="ARBA" id="ARBA00050101"/>
    </source>
</evidence>
<evidence type="ECO:0000256" key="11">
    <source>
        <dbReference type="ARBA" id="ARBA00023136"/>
    </source>
</evidence>
<organism evidence="28 29">
    <name type="scientific">Oedothorax gibbosus</name>
    <dbReference type="NCBI Taxonomy" id="931172"/>
    <lineage>
        <taxon>Eukaryota</taxon>
        <taxon>Metazoa</taxon>
        <taxon>Ecdysozoa</taxon>
        <taxon>Arthropoda</taxon>
        <taxon>Chelicerata</taxon>
        <taxon>Arachnida</taxon>
        <taxon>Araneae</taxon>
        <taxon>Araneomorphae</taxon>
        <taxon>Entelegynae</taxon>
        <taxon>Araneoidea</taxon>
        <taxon>Linyphiidae</taxon>
        <taxon>Erigoninae</taxon>
        <taxon>Oedothorax</taxon>
    </lineage>
</organism>
<comment type="function">
    <text evidence="21">Receptor for CM101, a polysaccharide produced by group B Streptococcus with antipathoangiogenic properties.</text>
</comment>
<dbReference type="EMBL" id="JAFNEN010000771">
    <property type="protein sequence ID" value="KAG8177586.1"/>
    <property type="molecule type" value="Genomic_DNA"/>
</dbReference>
<evidence type="ECO:0000256" key="17">
    <source>
        <dbReference type="ARBA" id="ARBA00050625"/>
    </source>
</evidence>
<keyword evidence="5" id="KW-0813">Transport</keyword>
<dbReference type="InterPro" id="IPR050382">
    <property type="entry name" value="MFS_Na/Anion_cotransporter"/>
</dbReference>
<dbReference type="GO" id="GO:0015293">
    <property type="term" value="F:symporter activity"/>
    <property type="evidence" value="ECO:0007669"/>
    <property type="project" value="UniProtKB-KW"/>
</dbReference>
<name>A0AAV6U1L3_9ARAC</name>
<proteinExistence type="predicted"/>
<dbReference type="PROSITE" id="PS50850">
    <property type="entry name" value="MFS"/>
    <property type="match status" value="1"/>
</dbReference>
<keyword evidence="8" id="KW-0769">Symport</keyword>
<dbReference type="GO" id="GO:0016323">
    <property type="term" value="C:basolateral plasma membrane"/>
    <property type="evidence" value="ECO:0007669"/>
    <property type="project" value="UniProtKB-SubCell"/>
</dbReference>
<protein>
    <recommendedName>
        <fullName evidence="22">Sialin</fullName>
    </recommendedName>
    <alternativeName>
        <fullName evidence="25">H(+)/nitrate cotransporter</fullName>
    </alternativeName>
    <alternativeName>
        <fullName evidence="23">H(+)/sialic acid cotransporter</fullName>
    </alternativeName>
    <alternativeName>
        <fullName evidence="24">Vesicular excitatory amino acid transporter</fullName>
    </alternativeName>
</protein>
<dbReference type="Gene3D" id="1.20.1250.20">
    <property type="entry name" value="MFS general substrate transporter like domains"/>
    <property type="match status" value="2"/>
</dbReference>
<reference evidence="28 29" key="1">
    <citation type="journal article" date="2022" name="Nat. Ecol. Evol.">
        <title>A masculinizing supergene underlies an exaggerated male reproductive morph in a spider.</title>
        <authorList>
            <person name="Hendrickx F."/>
            <person name="De Corte Z."/>
            <person name="Sonet G."/>
            <person name="Van Belleghem S.M."/>
            <person name="Kostlbacher S."/>
            <person name="Vangestel C."/>
        </authorList>
    </citation>
    <scope>NUCLEOTIDE SEQUENCE [LARGE SCALE GENOMIC DNA]</scope>
    <source>
        <strain evidence="28">W744_W776</strain>
    </source>
</reference>
<keyword evidence="14" id="KW-0968">Cytoplasmic vesicle</keyword>
<comment type="catalytic activity">
    <reaction evidence="16">
        <text>L-aspartate(out) = L-aspartate(in)</text>
        <dbReference type="Rhea" id="RHEA:66332"/>
        <dbReference type="ChEBI" id="CHEBI:29991"/>
    </reaction>
    <physiologicalReaction direction="left-to-right" evidence="16">
        <dbReference type="Rhea" id="RHEA:66333"/>
    </physiologicalReaction>
</comment>
<feature type="domain" description="Major facilitator superfamily (MFS) profile" evidence="27">
    <location>
        <begin position="10"/>
        <end position="468"/>
    </location>
</feature>
<dbReference type="AlphaFoldDB" id="A0AAV6U1L3"/>
<dbReference type="InterPro" id="IPR036259">
    <property type="entry name" value="MFS_trans_sf"/>
</dbReference>
<sequence>MFGLKKALPARYVVCILGFFGLFNVYAMRINLSVAIVAMVKEPPRNISATDSDVTCSELIDRSADPPINGTWMEDKRPPRGEFEWDSTVQGQVLGSYFYGYIITQVPSGVLAEKYGAKWVLGLGMLLCSILTLLTPLAARWSVWALVATRVLEGFGAGMAFPAMNALIGRWAPKMERSRITTVIFMGCPIGTVLTLAISGVLCDSGFLGGWPSVFYLFGVIGCLWFVAWTWLVHDAPETHPSITQEELQHIQLGQDREIVQKPIVPWKSILTSLPVWTLVVAHFGKNWGFYTILIQLPMYLSNILHFNLKKNGVLSAAPHLVMSLGSVVASVAADKLRKSGRLKNTTIRKIFNSIGFFGAATCLIVVSYSGCRPLLIMTMLILCMGLSGSSNAGYTVTHVDMSPQYAGTLYGITNCFANITGFLVPAYVGWIVKDGQTIERWGYIFVTSSIMLYVTGIFYDVFCSAELQSWGKTTPRDACAQEMESVETSAHRKQAPRVLVCKD</sequence>
<evidence type="ECO:0000256" key="14">
    <source>
        <dbReference type="ARBA" id="ARBA00023329"/>
    </source>
</evidence>
<evidence type="ECO:0000256" key="19">
    <source>
        <dbReference type="ARBA" id="ARBA00051447"/>
    </source>
</evidence>
<evidence type="ECO:0000256" key="12">
    <source>
        <dbReference type="ARBA" id="ARBA00023180"/>
    </source>
</evidence>
<dbReference type="GO" id="GO:0005765">
    <property type="term" value="C:lysosomal membrane"/>
    <property type="evidence" value="ECO:0007669"/>
    <property type="project" value="UniProtKB-SubCell"/>
</dbReference>
<dbReference type="GO" id="GO:0046942">
    <property type="term" value="P:carboxylic acid transport"/>
    <property type="evidence" value="ECO:0007669"/>
    <property type="project" value="UniProtKB-ARBA"/>
</dbReference>
<comment type="caution">
    <text evidence="28">The sequence shown here is derived from an EMBL/GenBank/DDBJ whole genome shotgun (WGS) entry which is preliminary data.</text>
</comment>
<evidence type="ECO:0000256" key="2">
    <source>
        <dbReference type="ARBA" id="ARBA00004554"/>
    </source>
</evidence>
<dbReference type="PANTHER" id="PTHR11662">
    <property type="entry name" value="SOLUTE CARRIER FAMILY 17"/>
    <property type="match status" value="1"/>
</dbReference>
<evidence type="ECO:0000256" key="26">
    <source>
        <dbReference type="SAM" id="Phobius"/>
    </source>
</evidence>
<comment type="catalytic activity">
    <reaction evidence="17">
        <text>N-acetylneuraminate(in) + H(+)(in) = N-acetylneuraminate(out) + H(+)(out)</text>
        <dbReference type="Rhea" id="RHEA:28987"/>
        <dbReference type="ChEBI" id="CHEBI:15378"/>
        <dbReference type="ChEBI" id="CHEBI:35418"/>
    </reaction>
    <physiologicalReaction direction="right-to-left" evidence="17">
        <dbReference type="Rhea" id="RHEA:28989"/>
    </physiologicalReaction>
</comment>
<feature type="transmembrane region" description="Helical" evidence="26">
    <location>
        <begin position="351"/>
        <end position="369"/>
    </location>
</feature>
<keyword evidence="11 26" id="KW-0472">Membrane</keyword>
<evidence type="ECO:0000256" key="3">
    <source>
        <dbReference type="ARBA" id="ARBA00004638"/>
    </source>
</evidence>
<keyword evidence="29" id="KW-1185">Reference proteome</keyword>
<evidence type="ECO:0000259" key="27">
    <source>
        <dbReference type="PROSITE" id="PS50850"/>
    </source>
</evidence>
<keyword evidence="12" id="KW-0325">Glycoprotein</keyword>
<keyword evidence="9 26" id="KW-1133">Transmembrane helix</keyword>
<evidence type="ECO:0000256" key="8">
    <source>
        <dbReference type="ARBA" id="ARBA00022847"/>
    </source>
</evidence>
<dbReference type="CDD" id="cd17318">
    <property type="entry name" value="MFS_SLC17"/>
    <property type="match status" value="1"/>
</dbReference>
<comment type="catalytic activity">
    <reaction evidence="15">
        <text>2 nitrate(out) + H(+)(out) = 2 nitrate(in) + H(+)(in)</text>
        <dbReference type="Rhea" id="RHEA:71539"/>
        <dbReference type="ChEBI" id="CHEBI:15378"/>
        <dbReference type="ChEBI" id="CHEBI:17632"/>
    </reaction>
    <physiologicalReaction direction="left-to-right" evidence="15">
        <dbReference type="Rhea" id="RHEA:71540"/>
    </physiologicalReaction>
</comment>
<dbReference type="Proteomes" id="UP000827092">
    <property type="component" value="Unassembled WGS sequence"/>
</dbReference>
<evidence type="ECO:0000313" key="29">
    <source>
        <dbReference type="Proteomes" id="UP000827092"/>
    </source>
</evidence>
<evidence type="ECO:0000256" key="21">
    <source>
        <dbReference type="ARBA" id="ARBA00056891"/>
    </source>
</evidence>
<feature type="transmembrane region" description="Helical" evidence="26">
    <location>
        <begin position="119"/>
        <end position="138"/>
    </location>
</feature>
<keyword evidence="13" id="KW-0458">Lysosome</keyword>
<evidence type="ECO:0000313" key="28">
    <source>
        <dbReference type="EMBL" id="KAG8177586.1"/>
    </source>
</evidence>
<comment type="catalytic activity">
    <reaction evidence="18">
        <text>N-acetyl-L-aspartyl-L-glutamate(out) = N-acetyl-L-aspartyl-L-glutamate(in)</text>
        <dbReference type="Rhea" id="RHEA:72599"/>
        <dbReference type="ChEBI" id="CHEBI:76931"/>
    </reaction>
    <physiologicalReaction direction="left-to-right" evidence="18">
        <dbReference type="Rhea" id="RHEA:72600"/>
    </physiologicalReaction>
</comment>
<dbReference type="FunFam" id="1.20.1250.20:FF:000003">
    <property type="entry name" value="Solute carrier family 17 member 3"/>
    <property type="match status" value="1"/>
</dbReference>
<dbReference type="GO" id="GO:0006820">
    <property type="term" value="P:monoatomic anion transport"/>
    <property type="evidence" value="ECO:0007669"/>
    <property type="project" value="TreeGrafter"/>
</dbReference>
<evidence type="ECO:0000256" key="20">
    <source>
        <dbReference type="ARBA" id="ARBA00051612"/>
    </source>
</evidence>
<dbReference type="FunFam" id="1.20.1250.20:FF:000067">
    <property type="entry name" value="sialin isoform X2"/>
    <property type="match status" value="1"/>
</dbReference>
<gene>
    <name evidence="28" type="ORF">JTE90_028307</name>
</gene>
<feature type="transmembrane region" description="Helical" evidence="26">
    <location>
        <begin position="443"/>
        <end position="463"/>
    </location>
</feature>
<accession>A0AAV6U1L3</accession>
<feature type="transmembrane region" description="Helical" evidence="26">
    <location>
        <begin position="144"/>
        <end position="168"/>
    </location>
</feature>
<evidence type="ECO:0000256" key="4">
    <source>
        <dbReference type="ARBA" id="ARBA00004656"/>
    </source>
</evidence>
<evidence type="ECO:0000256" key="7">
    <source>
        <dbReference type="ARBA" id="ARBA00022692"/>
    </source>
</evidence>
<feature type="transmembrane region" description="Helical" evidence="26">
    <location>
        <begin position="180"/>
        <end position="202"/>
    </location>
</feature>
<dbReference type="SUPFAM" id="SSF103473">
    <property type="entry name" value="MFS general substrate transporter"/>
    <property type="match status" value="1"/>
</dbReference>
<comment type="catalytic activity">
    <reaction evidence="20">
        <text>D-glucuronate(out) + H(+)(out) = D-glucuronate(in) + H(+)(in)</text>
        <dbReference type="Rhea" id="RHEA:72591"/>
        <dbReference type="ChEBI" id="CHEBI:15378"/>
        <dbReference type="ChEBI" id="CHEBI:58720"/>
    </reaction>
    <physiologicalReaction direction="left-to-right" evidence="20">
        <dbReference type="Rhea" id="RHEA:72592"/>
    </physiologicalReaction>
</comment>
<comment type="subcellular location">
    <subcellularLocation>
        <location evidence="2">Basolateral cell membrane</location>
        <topology evidence="2">Multi-pass membrane protein</topology>
    </subcellularLocation>
    <subcellularLocation>
        <location evidence="3">Cytoplasmic vesicle</location>
        <location evidence="3">Secretory vesicle membrane</location>
        <topology evidence="3">Multi-pass membrane protein</topology>
    </subcellularLocation>
    <subcellularLocation>
        <location evidence="1">Cytoplasmic vesicle</location>
        <location evidence="1">Secretory vesicle</location>
        <location evidence="1">Synaptic vesicle membrane</location>
    </subcellularLocation>
    <subcellularLocation>
        <location evidence="4">Lysosome membrane</location>
    </subcellularLocation>
</comment>
<dbReference type="Pfam" id="PF07690">
    <property type="entry name" value="MFS_1"/>
    <property type="match status" value="1"/>
</dbReference>
<evidence type="ECO:0000256" key="9">
    <source>
        <dbReference type="ARBA" id="ARBA00022989"/>
    </source>
</evidence>
<evidence type="ECO:0000256" key="6">
    <source>
        <dbReference type="ARBA" id="ARBA00022475"/>
    </source>
</evidence>
<evidence type="ECO:0000256" key="22">
    <source>
        <dbReference type="ARBA" id="ARBA00069713"/>
    </source>
</evidence>
<dbReference type="GO" id="GO:0030672">
    <property type="term" value="C:synaptic vesicle membrane"/>
    <property type="evidence" value="ECO:0007669"/>
    <property type="project" value="UniProtKB-SubCell"/>
</dbReference>
<evidence type="ECO:0000256" key="23">
    <source>
        <dbReference type="ARBA" id="ARBA00080244"/>
    </source>
</evidence>
<evidence type="ECO:0000256" key="24">
    <source>
        <dbReference type="ARBA" id="ARBA00081195"/>
    </source>
</evidence>
<keyword evidence="6" id="KW-1003">Cell membrane</keyword>
<dbReference type="PANTHER" id="PTHR11662:SF399">
    <property type="entry name" value="FI19708P1-RELATED"/>
    <property type="match status" value="1"/>
</dbReference>
<dbReference type="InterPro" id="IPR011701">
    <property type="entry name" value="MFS"/>
</dbReference>
<keyword evidence="7 26" id="KW-0812">Transmembrane</keyword>
<evidence type="ECO:0000256" key="5">
    <source>
        <dbReference type="ARBA" id="ARBA00022448"/>
    </source>
</evidence>
<dbReference type="InterPro" id="IPR020846">
    <property type="entry name" value="MFS_dom"/>
</dbReference>
<feature type="transmembrane region" description="Helical" evidence="26">
    <location>
        <begin position="375"/>
        <end position="397"/>
    </location>
</feature>
<comment type="catalytic activity">
    <reaction evidence="19">
        <text>L-glutamate(out) = L-glutamate(in)</text>
        <dbReference type="Rhea" id="RHEA:66336"/>
        <dbReference type="ChEBI" id="CHEBI:29985"/>
    </reaction>
    <physiologicalReaction direction="left-to-right" evidence="19">
        <dbReference type="Rhea" id="RHEA:66337"/>
    </physiologicalReaction>
</comment>
<feature type="transmembrane region" description="Helical" evidence="26">
    <location>
        <begin position="214"/>
        <end position="233"/>
    </location>
</feature>